<gene>
    <name evidence="1" type="ORF">Goshw_020163</name>
</gene>
<name>A0A7J9KYF4_GOSSC</name>
<keyword evidence="2" id="KW-1185">Reference proteome</keyword>
<comment type="caution">
    <text evidence="1">The sequence shown here is derived from an EMBL/GenBank/DDBJ whole genome shotgun (WGS) entry which is preliminary data.</text>
</comment>
<dbReference type="EMBL" id="JABFAF010000003">
    <property type="protein sequence ID" value="MBA0851457.1"/>
    <property type="molecule type" value="Genomic_DNA"/>
</dbReference>
<dbReference type="Proteomes" id="UP000593576">
    <property type="component" value="Unassembled WGS sequence"/>
</dbReference>
<proteinExistence type="predicted"/>
<accession>A0A7J9KYF4</accession>
<reference evidence="1 2" key="1">
    <citation type="journal article" date="2019" name="Genome Biol. Evol.">
        <title>Insights into the evolution of the New World diploid cottons (Gossypium, subgenus Houzingenia) based on genome sequencing.</title>
        <authorList>
            <person name="Grover C.E."/>
            <person name="Arick M.A. 2nd"/>
            <person name="Thrash A."/>
            <person name="Conover J.L."/>
            <person name="Sanders W.S."/>
            <person name="Peterson D.G."/>
            <person name="Frelichowski J.E."/>
            <person name="Scheffler J.A."/>
            <person name="Scheffler B.E."/>
            <person name="Wendel J.F."/>
        </authorList>
    </citation>
    <scope>NUCLEOTIDE SEQUENCE [LARGE SCALE GENOMIC DNA]</scope>
    <source>
        <strain evidence="1">1</strain>
        <tissue evidence="1">Leaf</tissue>
    </source>
</reference>
<sequence>MQRLKQLRIEACPLLSLRCQQEMGVEWPKIAHASPTVLDGNTISAADN</sequence>
<evidence type="ECO:0000313" key="1">
    <source>
        <dbReference type="EMBL" id="MBA0851457.1"/>
    </source>
</evidence>
<protein>
    <submittedName>
        <fullName evidence="1">Uncharacterized protein</fullName>
    </submittedName>
</protein>
<dbReference type="AlphaFoldDB" id="A0A7J9KYF4"/>
<organism evidence="1 2">
    <name type="scientific">Gossypium schwendimanii</name>
    <name type="common">Cotton</name>
    <dbReference type="NCBI Taxonomy" id="34291"/>
    <lineage>
        <taxon>Eukaryota</taxon>
        <taxon>Viridiplantae</taxon>
        <taxon>Streptophyta</taxon>
        <taxon>Embryophyta</taxon>
        <taxon>Tracheophyta</taxon>
        <taxon>Spermatophyta</taxon>
        <taxon>Magnoliopsida</taxon>
        <taxon>eudicotyledons</taxon>
        <taxon>Gunneridae</taxon>
        <taxon>Pentapetalae</taxon>
        <taxon>rosids</taxon>
        <taxon>malvids</taxon>
        <taxon>Malvales</taxon>
        <taxon>Malvaceae</taxon>
        <taxon>Malvoideae</taxon>
        <taxon>Gossypium</taxon>
    </lineage>
</organism>
<evidence type="ECO:0000313" key="2">
    <source>
        <dbReference type="Proteomes" id="UP000593576"/>
    </source>
</evidence>